<keyword evidence="3" id="KW-1185">Reference proteome</keyword>
<dbReference type="Proteomes" id="UP000765509">
    <property type="component" value="Unassembled WGS sequence"/>
</dbReference>
<evidence type="ECO:0000313" key="2">
    <source>
        <dbReference type="EMBL" id="MBW0531945.1"/>
    </source>
</evidence>
<feature type="compositionally biased region" description="Polar residues" evidence="1">
    <location>
        <begin position="265"/>
        <end position="277"/>
    </location>
</feature>
<proteinExistence type="predicted"/>
<name>A0A9Q3EYX6_9BASI</name>
<reference evidence="2" key="1">
    <citation type="submission" date="2021-03" db="EMBL/GenBank/DDBJ databases">
        <title>Draft genome sequence of rust myrtle Austropuccinia psidii MF-1, a brazilian biotype.</title>
        <authorList>
            <person name="Quecine M.C."/>
            <person name="Pachon D.M.R."/>
            <person name="Bonatelli M.L."/>
            <person name="Correr F.H."/>
            <person name="Franceschini L.M."/>
            <person name="Leite T.F."/>
            <person name="Margarido G.R.A."/>
            <person name="Almeida C.A."/>
            <person name="Ferrarezi J.A."/>
            <person name="Labate C.A."/>
        </authorList>
    </citation>
    <scope>NUCLEOTIDE SEQUENCE</scope>
    <source>
        <strain evidence="2">MF-1</strain>
    </source>
</reference>
<dbReference type="AlphaFoldDB" id="A0A9Q3EYX6"/>
<evidence type="ECO:0000313" key="3">
    <source>
        <dbReference type="Proteomes" id="UP000765509"/>
    </source>
</evidence>
<feature type="region of interest" description="Disordered" evidence="1">
    <location>
        <begin position="1"/>
        <end position="45"/>
    </location>
</feature>
<feature type="compositionally biased region" description="Basic residues" evidence="1">
    <location>
        <begin position="253"/>
        <end position="264"/>
    </location>
</feature>
<evidence type="ECO:0000256" key="1">
    <source>
        <dbReference type="SAM" id="MobiDB-lite"/>
    </source>
</evidence>
<feature type="compositionally biased region" description="Polar residues" evidence="1">
    <location>
        <begin position="32"/>
        <end position="45"/>
    </location>
</feature>
<gene>
    <name evidence="2" type="ORF">O181_071660</name>
</gene>
<feature type="compositionally biased region" description="Polar residues" evidence="1">
    <location>
        <begin position="228"/>
        <end position="248"/>
    </location>
</feature>
<sequence>MPVTPSEPKGSKGKGKRHSESLITAKNWRPIASQTSRKPQSSASIQGKHTLITCTGKIKIINPAVTSKGKFLKAVYNKFVQGTVKGTSQRTEKDCPEPEDQEEDTLDTVVHGKTLREFIPTLPFTFQFNKNLKPEDWKDMEQVLQLHQLLKDLFQWSMDNKRFNLASHQEELGASCQKICLKEIDFKELMVITKYWNSISNFILLEERETRIRENQANIQALEKKLTQTGHTQIPSGSQGVGQASSPVATHHSGTKRSRAKSHHSSQFQVGSRDTRIQGQKHNLFQPKAERVRPYDPEVVGIGERSTQGPAVGVHPSRISSPIHRNIAPTQTEDNVAIPEHKLNSDKLWLPLSQFEVQTKELLDDFKSLNEMLQKKLSQVFEEKHNFKRDRYCLDQEINKLFNVYLNLKPQPEGHVLENP</sequence>
<dbReference type="EMBL" id="AVOT02037278">
    <property type="protein sequence ID" value="MBW0531945.1"/>
    <property type="molecule type" value="Genomic_DNA"/>
</dbReference>
<comment type="caution">
    <text evidence="2">The sequence shown here is derived from an EMBL/GenBank/DDBJ whole genome shotgun (WGS) entry which is preliminary data.</text>
</comment>
<accession>A0A9Q3EYX6</accession>
<organism evidence="2 3">
    <name type="scientific">Austropuccinia psidii MF-1</name>
    <dbReference type="NCBI Taxonomy" id="1389203"/>
    <lineage>
        <taxon>Eukaryota</taxon>
        <taxon>Fungi</taxon>
        <taxon>Dikarya</taxon>
        <taxon>Basidiomycota</taxon>
        <taxon>Pucciniomycotina</taxon>
        <taxon>Pucciniomycetes</taxon>
        <taxon>Pucciniales</taxon>
        <taxon>Sphaerophragmiaceae</taxon>
        <taxon>Austropuccinia</taxon>
    </lineage>
</organism>
<protein>
    <submittedName>
        <fullName evidence="2">Uncharacterized protein</fullName>
    </submittedName>
</protein>
<feature type="region of interest" description="Disordered" evidence="1">
    <location>
        <begin position="228"/>
        <end position="277"/>
    </location>
</feature>